<sequence>MSLNYPYIKYICLVLLIFSEIASVKGSIFLDWTTNIPDDLNVLHYQLDYTPNVGEPPPKSIFPIRYTNTVINNTLPAHDYKISLVAVLADGANIPLINKYIPSSPYPPIYRNISTAPTEAIIEYEPPQGQAVTYYIEYFPSNNEDLSNYVETQATIVRLKGLLPKTLYIIRLYSVYKGMPSDTFNEESFMTKGIQSKGKENEKVLFGIKTLPPFFKPIQTTPQKNGIDQSQTLSPSFFVQQAKEFFATSTTPQPPPATLKPFSFDTLNFKKEFSQLFTVPSSPYEITTQQSTILASSSTLNYPDFTKPDYFNPQTNNWNFKTPSKNNNNSTSNLLFTTISSSSDTSTIPTITTKTLTTKMLTSSLPLQTTIQTTTNTVKSEEIIDLENVKFNNKSTVKFNKVSSSNNSMNHQNEVKKVDENIQEENEEDIQEENEEDIIFEDKSEFLSSTPTTTTTLEPLAIGNTVTFQLTESGELNLEKDGDNLIVKWENPETILCDTYIANLTYLTNNKESVIETTNDNEVKFKFPEVDKALITIYCSYDGVIVNTWLAQRISDFTKPKPVEYFKVTSISTDEFYLSSVNLTWNNIYKNSDKYYNIMISYSYGKTSQNKKTVVVEQGNYVVIDKLNPATLYTFTIKNISSEFSNLSSKARGLRQLTPPVITSTVYPGQISSTSININFGESDPEHLFDSYELIFVSSTKNVTKSVKKDEEKSFTFNKLIPGKTYTFILYTIYKSIKSRPVISKVTTYPLKVSKLYPILGAGYASLYWENENIGCSTTKYRLSYVTETKSGDRKTATVLLKDVTKHRFEELDYDLYYTFTITIIMGEGNAEAESESETITVRVKGTLKLRMRELNVAFDNDRSFNTDTNGNVDNYAIIVTENLSSTEDEYDLKTWFDVKAEEKWTSYRASPSTYNPFKNGVKKASFVIGEEECDKRKLSEPYCNGALKSNVDYYVKIRAYTERNVAIETEWVSVHGTVDEDSPKEVTKRLPCHMYLNGCPRNHSSGRFSVKVNQINIIIMILLLFVI</sequence>
<feature type="chain" id="PRO_5005894439" description="protein-tyrosine-phosphatase" evidence="3">
    <location>
        <begin position="27"/>
        <end position="1028"/>
    </location>
</feature>
<keyword evidence="5" id="KW-1185">Reference proteome</keyword>
<reference evidence="6" key="1">
    <citation type="submission" date="2017-02" db="UniProtKB">
        <authorList>
            <consortium name="WormBaseParasite"/>
        </authorList>
    </citation>
    <scope>IDENTIFICATION</scope>
</reference>
<evidence type="ECO:0000259" key="4">
    <source>
        <dbReference type="PROSITE" id="PS50853"/>
    </source>
</evidence>
<dbReference type="CDD" id="cd00063">
    <property type="entry name" value="FN3"/>
    <property type="match status" value="1"/>
</dbReference>
<dbReference type="STRING" id="174720.A0A0N5BL05"/>
<evidence type="ECO:0000313" key="5">
    <source>
        <dbReference type="Proteomes" id="UP000046392"/>
    </source>
</evidence>
<dbReference type="Gene3D" id="2.60.40.10">
    <property type="entry name" value="Immunoglobulins"/>
    <property type="match status" value="3"/>
</dbReference>
<dbReference type="SUPFAM" id="SSF49265">
    <property type="entry name" value="Fibronectin type III"/>
    <property type="match status" value="2"/>
</dbReference>
<dbReference type="PANTHER" id="PTHR46957:SF3">
    <property type="entry name" value="CYTOKINE RECEPTOR"/>
    <property type="match status" value="1"/>
</dbReference>
<organism evidence="5 6">
    <name type="scientific">Strongyloides papillosus</name>
    <name type="common">Intestinal threadworm</name>
    <dbReference type="NCBI Taxonomy" id="174720"/>
    <lineage>
        <taxon>Eukaryota</taxon>
        <taxon>Metazoa</taxon>
        <taxon>Ecdysozoa</taxon>
        <taxon>Nematoda</taxon>
        <taxon>Chromadorea</taxon>
        <taxon>Rhabditida</taxon>
        <taxon>Tylenchina</taxon>
        <taxon>Panagrolaimomorpha</taxon>
        <taxon>Strongyloidoidea</taxon>
        <taxon>Strongyloididae</taxon>
        <taxon>Strongyloides</taxon>
    </lineage>
</organism>
<dbReference type="InterPro" id="IPR041201">
    <property type="entry name" value="PTPRJ_TM"/>
</dbReference>
<feature type="coiled-coil region" evidence="2">
    <location>
        <begin position="408"/>
        <end position="435"/>
    </location>
</feature>
<evidence type="ECO:0000313" key="6">
    <source>
        <dbReference type="WBParaSite" id="SPAL_0000660800.1"/>
    </source>
</evidence>
<dbReference type="InterPro" id="IPR003961">
    <property type="entry name" value="FN3_dom"/>
</dbReference>
<dbReference type="WBParaSite" id="SPAL_0000660800.1">
    <property type="protein sequence ID" value="SPAL_0000660800.1"/>
    <property type="gene ID" value="SPAL_0000660800"/>
</dbReference>
<dbReference type="GO" id="GO:0016020">
    <property type="term" value="C:membrane"/>
    <property type="evidence" value="ECO:0007669"/>
    <property type="project" value="UniProtKB-SubCell"/>
</dbReference>
<dbReference type="InterPro" id="IPR036116">
    <property type="entry name" value="FN3_sf"/>
</dbReference>
<proteinExistence type="predicted"/>
<dbReference type="GO" id="GO:0004725">
    <property type="term" value="F:protein tyrosine phosphatase activity"/>
    <property type="evidence" value="ECO:0007669"/>
    <property type="project" value="UniProtKB-EC"/>
</dbReference>
<evidence type="ECO:0000256" key="1">
    <source>
        <dbReference type="ARBA" id="ARBA00013064"/>
    </source>
</evidence>
<dbReference type="Pfam" id="PF18861">
    <property type="entry name" value="PTP_tm"/>
    <property type="match status" value="1"/>
</dbReference>
<protein>
    <recommendedName>
        <fullName evidence="1">protein-tyrosine-phosphatase</fullName>
        <ecNumber evidence="1">3.1.3.48</ecNumber>
    </recommendedName>
</protein>
<feature type="signal peptide" evidence="3">
    <location>
        <begin position="1"/>
        <end position="26"/>
    </location>
</feature>
<keyword evidence="2" id="KW-0175">Coiled coil</keyword>
<dbReference type="AlphaFoldDB" id="A0A0N5BL05"/>
<dbReference type="Proteomes" id="UP000046392">
    <property type="component" value="Unplaced"/>
</dbReference>
<dbReference type="PROSITE" id="PS50853">
    <property type="entry name" value="FN3"/>
    <property type="match status" value="1"/>
</dbReference>
<name>A0A0N5BL05_STREA</name>
<evidence type="ECO:0000256" key="2">
    <source>
        <dbReference type="SAM" id="Coils"/>
    </source>
</evidence>
<dbReference type="SMART" id="SM00060">
    <property type="entry name" value="FN3"/>
    <property type="match status" value="5"/>
</dbReference>
<evidence type="ECO:0000256" key="3">
    <source>
        <dbReference type="SAM" id="SignalP"/>
    </source>
</evidence>
<dbReference type="EC" id="3.1.3.48" evidence="1"/>
<dbReference type="InterPro" id="IPR050713">
    <property type="entry name" value="RTP_Phos/Ushers"/>
</dbReference>
<keyword evidence="3" id="KW-0732">Signal</keyword>
<feature type="domain" description="Fibronectin type-III" evidence="4">
    <location>
        <begin position="104"/>
        <end position="194"/>
    </location>
</feature>
<accession>A0A0N5BL05</accession>
<dbReference type="InterPro" id="IPR013783">
    <property type="entry name" value="Ig-like_fold"/>
</dbReference>
<dbReference type="PANTHER" id="PTHR46957">
    <property type="entry name" value="CYTOKINE RECEPTOR"/>
    <property type="match status" value="1"/>
</dbReference>
<dbReference type="Pfam" id="PF00041">
    <property type="entry name" value="fn3"/>
    <property type="match status" value="2"/>
</dbReference>